<dbReference type="EMBL" id="KQ416264">
    <property type="protein sequence ID" value="KOF97729.1"/>
    <property type="molecule type" value="Genomic_DNA"/>
</dbReference>
<dbReference type="OrthoDB" id="6138780at2759"/>
<dbReference type="SUPFAM" id="SSF48726">
    <property type="entry name" value="Immunoglobulin"/>
    <property type="match status" value="2"/>
</dbReference>
<dbReference type="OMA" id="DEYSTHF"/>
<dbReference type="InterPro" id="IPR003598">
    <property type="entry name" value="Ig_sub2"/>
</dbReference>
<dbReference type="GO" id="GO:0016020">
    <property type="term" value="C:membrane"/>
    <property type="evidence" value="ECO:0007669"/>
    <property type="project" value="UniProtKB-SubCell"/>
</dbReference>
<feature type="domain" description="Ig-like" evidence="3">
    <location>
        <begin position="218"/>
        <end position="293"/>
    </location>
</feature>
<gene>
    <name evidence="4" type="ORF">OCBIM_22028614mg</name>
</gene>
<dbReference type="SMART" id="SM00409">
    <property type="entry name" value="IG"/>
    <property type="match status" value="2"/>
</dbReference>
<dbReference type="InterPro" id="IPR036179">
    <property type="entry name" value="Ig-like_dom_sf"/>
</dbReference>
<keyword evidence="2" id="KW-1015">Disulfide bond</keyword>
<dbReference type="PANTHER" id="PTHR44170">
    <property type="entry name" value="PROTEIN SIDEKICK"/>
    <property type="match status" value="1"/>
</dbReference>
<dbReference type="Pfam" id="PF00047">
    <property type="entry name" value="ig"/>
    <property type="match status" value="1"/>
</dbReference>
<evidence type="ECO:0000259" key="3">
    <source>
        <dbReference type="PROSITE" id="PS50835"/>
    </source>
</evidence>
<dbReference type="InterPro" id="IPR003599">
    <property type="entry name" value="Ig_sub"/>
</dbReference>
<keyword evidence="1" id="KW-0677">Repeat</keyword>
<dbReference type="KEGG" id="obi:106881019"/>
<feature type="domain" description="Ig-like" evidence="3">
    <location>
        <begin position="50"/>
        <end position="156"/>
    </location>
</feature>
<sequence>MKTTSIVVLILYYWLGCCYSYRDIYKKQRSPFRRNWYQQNRVGSKRVRSPLAGKLHFSSTPEEQKIVSIGESFTLSCDIISKPHANMYWNKNGVRIPQGASSNLVDEQRYEDKVSAHRRPRVRQSSQMLQLFIDCFTPEKAGTYECVAETDSHRISHSTVVETACPVTGQNSYGADFLFRILNYMLCSGRFPAKEQCNSNGMGARIYSYTTYRIEKSGTAVQLSCRAQGTPTPTISWYKDKKKILPSTSGYKLLANGDLVLESWHLNEHFFLFTCKAENDFGNDSISSSVYLVSNKK</sequence>
<dbReference type="InterPro" id="IPR013783">
    <property type="entry name" value="Ig-like_fold"/>
</dbReference>
<dbReference type="AlphaFoldDB" id="A0A0L8I8K6"/>
<dbReference type="STRING" id="37653.A0A0L8I8K6"/>
<evidence type="ECO:0000256" key="1">
    <source>
        <dbReference type="ARBA" id="ARBA00022737"/>
    </source>
</evidence>
<dbReference type="Gene3D" id="2.60.40.10">
    <property type="entry name" value="Immunoglobulins"/>
    <property type="match status" value="2"/>
</dbReference>
<organism evidence="4">
    <name type="scientific">Octopus bimaculoides</name>
    <name type="common">California two-spotted octopus</name>
    <dbReference type="NCBI Taxonomy" id="37653"/>
    <lineage>
        <taxon>Eukaryota</taxon>
        <taxon>Metazoa</taxon>
        <taxon>Spiralia</taxon>
        <taxon>Lophotrochozoa</taxon>
        <taxon>Mollusca</taxon>
        <taxon>Cephalopoda</taxon>
        <taxon>Coleoidea</taxon>
        <taxon>Octopodiformes</taxon>
        <taxon>Octopoda</taxon>
        <taxon>Incirrata</taxon>
        <taxon>Octopodidae</taxon>
        <taxon>Octopus</taxon>
    </lineage>
</organism>
<dbReference type="InterPro" id="IPR007110">
    <property type="entry name" value="Ig-like_dom"/>
</dbReference>
<accession>A0A0L8I8K6</accession>
<name>A0A0L8I8K6_OCTBM</name>
<dbReference type="GO" id="GO:0098609">
    <property type="term" value="P:cell-cell adhesion"/>
    <property type="evidence" value="ECO:0007669"/>
    <property type="project" value="TreeGrafter"/>
</dbReference>
<reference evidence="4" key="1">
    <citation type="submission" date="2015-07" db="EMBL/GenBank/DDBJ databases">
        <title>MeaNS - Measles Nucleotide Surveillance Program.</title>
        <authorList>
            <person name="Tran T."/>
            <person name="Druce J."/>
        </authorList>
    </citation>
    <scope>NUCLEOTIDE SEQUENCE</scope>
    <source>
        <strain evidence="4">UCB-OBI-ISO-001</strain>
        <tissue evidence="4">Gonad</tissue>
    </source>
</reference>
<dbReference type="PANTHER" id="PTHR44170:SF6">
    <property type="entry name" value="CONTACTIN"/>
    <property type="match status" value="1"/>
</dbReference>
<evidence type="ECO:0000256" key="2">
    <source>
        <dbReference type="ARBA" id="ARBA00023157"/>
    </source>
</evidence>
<dbReference type="Pfam" id="PF13927">
    <property type="entry name" value="Ig_3"/>
    <property type="match status" value="1"/>
</dbReference>
<dbReference type="SMART" id="SM00408">
    <property type="entry name" value="IGc2"/>
    <property type="match status" value="2"/>
</dbReference>
<protein>
    <recommendedName>
        <fullName evidence="3">Ig-like domain-containing protein</fullName>
    </recommendedName>
</protein>
<evidence type="ECO:0000313" key="4">
    <source>
        <dbReference type="EMBL" id="KOF97729.1"/>
    </source>
</evidence>
<dbReference type="PROSITE" id="PS50835">
    <property type="entry name" value="IG_LIKE"/>
    <property type="match status" value="2"/>
</dbReference>
<dbReference type="InterPro" id="IPR013151">
    <property type="entry name" value="Immunoglobulin_dom"/>
</dbReference>
<proteinExistence type="predicted"/>